<protein>
    <submittedName>
        <fullName evidence="1">Uncharacterized protein</fullName>
    </submittedName>
</protein>
<gene>
    <name evidence="1" type="ORF">BN890_37730</name>
</gene>
<proteinExistence type="predicted"/>
<evidence type="ECO:0000313" key="2">
    <source>
        <dbReference type="Proteomes" id="UP000019380"/>
    </source>
</evidence>
<sequence length="41" mass="4541">MGKVIVKPRNNGKSCIHSSPFSIDILRSLLSILLIPGCIRY</sequence>
<name>W6PQA8_9BACE</name>
<dbReference type="Proteomes" id="UP000019380">
    <property type="component" value="Unassembled WGS sequence"/>
</dbReference>
<reference evidence="1 2" key="1">
    <citation type="submission" date="2013-12" db="EMBL/GenBank/DDBJ databases">
        <title>Improved hybrid genome assemblies of Bacteroides xylanisolvens SD CC 1b and Bacteroides xylanisolvens SD CC 2a using Illumina and 454 Sequencing.</title>
        <authorList>
            <person name="Ramaraj T."/>
            <person name="Sundararajan A."/>
            <person name="Mudge J."/>
            <person name="Schilkey F.D."/>
            <person name="Delvecchio V."/>
            <person name="Donlon M."/>
            <person name="Ziemer C."/>
        </authorList>
    </citation>
    <scope>NUCLEOTIDE SEQUENCE [LARGE SCALE GENOMIC DNA]</scope>
</reference>
<accession>W6PQA8</accession>
<organism evidence="1 2">
    <name type="scientific">Bacteroides xylanisolvens SD CC 1b</name>
    <dbReference type="NCBI Taxonomy" id="702447"/>
    <lineage>
        <taxon>Bacteria</taxon>
        <taxon>Pseudomonadati</taxon>
        <taxon>Bacteroidota</taxon>
        <taxon>Bacteroidia</taxon>
        <taxon>Bacteroidales</taxon>
        <taxon>Bacteroidaceae</taxon>
        <taxon>Bacteroides</taxon>
    </lineage>
</organism>
<dbReference type="EMBL" id="CBXG010000045">
    <property type="protein sequence ID" value="CDM06170.1"/>
    <property type="molecule type" value="Genomic_DNA"/>
</dbReference>
<evidence type="ECO:0000313" key="1">
    <source>
        <dbReference type="EMBL" id="CDM06170.1"/>
    </source>
</evidence>
<comment type="caution">
    <text evidence="1">The sequence shown here is derived from an EMBL/GenBank/DDBJ whole genome shotgun (WGS) entry which is preliminary data.</text>
</comment>
<dbReference type="AlphaFoldDB" id="W6PQA8"/>